<feature type="chain" id="PRO_5039590815" description="Alginate lyase domain-containing protein" evidence="3">
    <location>
        <begin position="24"/>
        <end position="399"/>
    </location>
</feature>
<organism evidence="5 6">
    <name type="scientific">Streptomyces venezuelae</name>
    <dbReference type="NCBI Taxonomy" id="54571"/>
    <lineage>
        <taxon>Bacteria</taxon>
        <taxon>Bacillati</taxon>
        <taxon>Actinomycetota</taxon>
        <taxon>Actinomycetes</taxon>
        <taxon>Kitasatosporales</taxon>
        <taxon>Streptomycetaceae</taxon>
        <taxon>Streptomyces</taxon>
    </lineage>
</organism>
<feature type="domain" description="Alginate lyase" evidence="4">
    <location>
        <begin position="281"/>
        <end position="330"/>
    </location>
</feature>
<dbReference type="GO" id="GO:0016829">
    <property type="term" value="F:lyase activity"/>
    <property type="evidence" value="ECO:0007669"/>
    <property type="project" value="UniProtKB-KW"/>
</dbReference>
<evidence type="ECO:0000313" key="5">
    <source>
        <dbReference type="EMBL" id="QES57458.1"/>
    </source>
</evidence>
<dbReference type="InterPro" id="IPR008929">
    <property type="entry name" value="Chondroitin_lyas"/>
</dbReference>
<evidence type="ECO:0000259" key="4">
    <source>
        <dbReference type="Pfam" id="PF05426"/>
    </source>
</evidence>
<dbReference type="OrthoDB" id="3862295at2"/>
<sequence>MNASKRVGFAVVGALLAGGLLLAACAVPDGRPGADDVVFRHPGVVVSHGQLRQAKRMVAAGREPWLSAYRAVLGSRYASLDYTPHPADVVPCPFNSGPQSCLDERQDAIAAYTHALLWSVNGGTAHARKAVQIMDAWSAVMKQHREDNAGLQAAWSGSSWARAAEIVHAGYPDWDEPRVTRFKEMLRKAYLPAVRAQVPAFNGNWELAMTDAAVSIAVFLEDQAVFRESLERFRARVPAYFYLRTDGPRPTAPPSAAIETAAQVKEYWFGQGTYVDGVAQETCRNLMHVGYALAASAHIAETAWHQGVDLYGEQSARLRTALEFHAKYQLGAPPPPWLCGGKLERTMGPDLEVALHHYETRTGAKLPYTRALVEKTRPAGTDELFVAWETVSHGEVPPA</sequence>
<evidence type="ECO:0000256" key="1">
    <source>
        <dbReference type="ARBA" id="ARBA00022729"/>
    </source>
</evidence>
<evidence type="ECO:0000313" key="6">
    <source>
        <dbReference type="Proteomes" id="UP000324101"/>
    </source>
</evidence>
<dbReference type="SUPFAM" id="SSF48230">
    <property type="entry name" value="Chondroitin AC/alginate lyase"/>
    <property type="match status" value="1"/>
</dbReference>
<dbReference type="RefSeq" id="WP_150260264.1">
    <property type="nucleotide sequence ID" value="NZ_CP029189.1"/>
</dbReference>
<dbReference type="AlphaFoldDB" id="A0A5P2DTJ1"/>
<dbReference type="GO" id="GO:0042597">
    <property type="term" value="C:periplasmic space"/>
    <property type="evidence" value="ECO:0007669"/>
    <property type="project" value="InterPro"/>
</dbReference>
<dbReference type="EMBL" id="CP029189">
    <property type="protein sequence ID" value="QES57458.1"/>
    <property type="molecule type" value="Genomic_DNA"/>
</dbReference>
<protein>
    <recommendedName>
        <fullName evidence="4">Alginate lyase domain-containing protein</fullName>
    </recommendedName>
</protein>
<accession>A0A5P2DTJ1</accession>
<feature type="domain" description="Alginate lyase" evidence="4">
    <location>
        <begin position="108"/>
        <end position="235"/>
    </location>
</feature>
<dbReference type="Proteomes" id="UP000324101">
    <property type="component" value="Chromosome"/>
</dbReference>
<dbReference type="PROSITE" id="PS51257">
    <property type="entry name" value="PROKAR_LIPOPROTEIN"/>
    <property type="match status" value="1"/>
</dbReference>
<evidence type="ECO:0000256" key="3">
    <source>
        <dbReference type="SAM" id="SignalP"/>
    </source>
</evidence>
<feature type="signal peptide" evidence="3">
    <location>
        <begin position="1"/>
        <end position="23"/>
    </location>
</feature>
<dbReference type="InterPro" id="IPR008397">
    <property type="entry name" value="Alginate_lyase_dom"/>
</dbReference>
<keyword evidence="1 3" id="KW-0732">Signal</keyword>
<proteinExistence type="predicted"/>
<evidence type="ECO:0000256" key="2">
    <source>
        <dbReference type="ARBA" id="ARBA00023239"/>
    </source>
</evidence>
<keyword evidence="2" id="KW-0456">Lyase</keyword>
<reference evidence="5 6" key="1">
    <citation type="submission" date="2018-05" db="EMBL/GenBank/DDBJ databases">
        <title>Streptomyces venezuelae.</title>
        <authorList>
            <person name="Kim W."/>
            <person name="Lee N."/>
            <person name="Cho B.-K."/>
        </authorList>
    </citation>
    <scope>NUCLEOTIDE SEQUENCE [LARGE SCALE GENOMIC DNA]</scope>
    <source>
        <strain evidence="5 6">ATCC 21018</strain>
    </source>
</reference>
<dbReference type="Gene3D" id="1.50.10.100">
    <property type="entry name" value="Chondroitin AC/alginate lyase"/>
    <property type="match status" value="1"/>
</dbReference>
<name>A0A5P2DTJ1_STRVZ</name>
<dbReference type="Pfam" id="PF05426">
    <property type="entry name" value="Alginate_lyase"/>
    <property type="match status" value="2"/>
</dbReference>
<gene>
    <name evidence="5" type="ORF">DEJ51_27445</name>
</gene>